<dbReference type="EC" id="2.7.13.3" evidence="2"/>
<sequence length="488" mass="53242">MSGRPMPCSPKEIGSLFLFEKLSPEQLGRLCSEGRVERFEAGPVYAEGDPATCFYVLVEGTVVLSRRVGGDDVEVTRTSQRGAYAGAMQAYLGDRVRQAYNNSLRVTEPTRFFVLPADTFADIMQEWFPMAVHLLEGLFFGAKSAQAVIGQRERLLALGSLSAGLTHELNNPAAAAVRATASLRERVARMRHKLAVIAGGTFSRDALAGLIELQERTAERVTKAPSLSPLEATDREDALSDWFDDHGLDNGWQVAPTFVQAGLDVDWLEQVAAAVDAEILPGAVGWIGYTVETELLMNEIADSTTRISHLVDAAKQYSQLDRAPYQVADVHELLDSTLLMLSGKIGRIEVVKEYDRTLPRIPAYPAELNQVWTNLVDNAVSAVRDAGGEGTLTVRTARHADQLLVEFRDTGPGVPPEIRDRIFDPFFTTKPVGQGTGLGLDISWRIVVNKHHGSLRVDSVPGDTRFQVLLPLAAAAPDESPLTPEESV</sequence>
<keyword evidence="3" id="KW-0808">Transferase</keyword>
<gene>
    <name evidence="7" type="ORF">P3H78_22105</name>
</gene>
<name>A0ABT6A9D7_9ACTN</name>
<feature type="domain" description="Histidine kinase" evidence="6">
    <location>
        <begin position="300"/>
        <end position="474"/>
    </location>
</feature>
<dbReference type="Pfam" id="PF02518">
    <property type="entry name" value="HATPase_c"/>
    <property type="match status" value="1"/>
</dbReference>
<dbReference type="Gene3D" id="2.60.120.10">
    <property type="entry name" value="Jelly Rolls"/>
    <property type="match status" value="1"/>
</dbReference>
<dbReference type="PANTHER" id="PTHR43065:SF48">
    <property type="entry name" value="HISTIDINE KINASE"/>
    <property type="match status" value="1"/>
</dbReference>
<evidence type="ECO:0000313" key="8">
    <source>
        <dbReference type="Proteomes" id="UP001221150"/>
    </source>
</evidence>
<evidence type="ECO:0000256" key="3">
    <source>
        <dbReference type="ARBA" id="ARBA00022777"/>
    </source>
</evidence>
<reference evidence="7 8" key="1">
    <citation type="submission" date="2023-03" db="EMBL/GenBank/DDBJ databases">
        <title>Draft genome sequence of Streptomyces sp. K1PA1 isolated from peat swamp forest in Thailand.</title>
        <authorList>
            <person name="Klaysubun C."/>
            <person name="Duangmal K."/>
        </authorList>
    </citation>
    <scope>NUCLEOTIDE SEQUENCE [LARGE SCALE GENOMIC DNA]</scope>
    <source>
        <strain evidence="7 8">K1PA1</strain>
    </source>
</reference>
<dbReference type="InterPro" id="IPR036890">
    <property type="entry name" value="HATPase_C_sf"/>
</dbReference>
<protein>
    <recommendedName>
        <fullName evidence="2">histidine kinase</fullName>
        <ecNumber evidence="2">2.7.13.3</ecNumber>
    </recommendedName>
</protein>
<comment type="catalytic activity">
    <reaction evidence="1">
        <text>ATP + protein L-histidine = ADP + protein N-phospho-L-histidine.</text>
        <dbReference type="EC" id="2.7.13.3"/>
    </reaction>
</comment>
<keyword evidence="7" id="KW-0547">Nucleotide-binding</keyword>
<dbReference type="PRINTS" id="PR00344">
    <property type="entry name" value="BCTRLSENSOR"/>
</dbReference>
<dbReference type="EMBL" id="JARJBB010000012">
    <property type="protein sequence ID" value="MDF3301270.1"/>
    <property type="molecule type" value="Genomic_DNA"/>
</dbReference>
<dbReference type="SUPFAM" id="SSF51206">
    <property type="entry name" value="cAMP-binding domain-like"/>
    <property type="match status" value="1"/>
</dbReference>
<dbReference type="Gene3D" id="1.10.287.130">
    <property type="match status" value="1"/>
</dbReference>
<dbReference type="CDD" id="cd00038">
    <property type="entry name" value="CAP_ED"/>
    <property type="match status" value="1"/>
</dbReference>
<dbReference type="SMART" id="SM00100">
    <property type="entry name" value="cNMP"/>
    <property type="match status" value="1"/>
</dbReference>
<feature type="domain" description="Cyclic nucleotide-binding" evidence="5">
    <location>
        <begin position="18"/>
        <end position="124"/>
    </location>
</feature>
<dbReference type="SMART" id="SM00387">
    <property type="entry name" value="HATPase_c"/>
    <property type="match status" value="1"/>
</dbReference>
<dbReference type="SUPFAM" id="SSF55874">
    <property type="entry name" value="ATPase domain of HSP90 chaperone/DNA topoisomerase II/histidine kinase"/>
    <property type="match status" value="1"/>
</dbReference>
<keyword evidence="4" id="KW-0902">Two-component regulatory system</keyword>
<organism evidence="7 8">
    <name type="scientific">Streptomyces tropicalis</name>
    <dbReference type="NCBI Taxonomy" id="3034234"/>
    <lineage>
        <taxon>Bacteria</taxon>
        <taxon>Bacillati</taxon>
        <taxon>Actinomycetota</taxon>
        <taxon>Actinomycetes</taxon>
        <taxon>Kitasatosporales</taxon>
        <taxon>Streptomycetaceae</taxon>
        <taxon>Streptomyces</taxon>
    </lineage>
</organism>
<comment type="caution">
    <text evidence="7">The sequence shown here is derived from an EMBL/GenBank/DDBJ whole genome shotgun (WGS) entry which is preliminary data.</text>
</comment>
<evidence type="ECO:0000259" key="5">
    <source>
        <dbReference type="PROSITE" id="PS50042"/>
    </source>
</evidence>
<dbReference type="InterPro" id="IPR004358">
    <property type="entry name" value="Sig_transdc_His_kin-like_C"/>
</dbReference>
<dbReference type="Proteomes" id="UP001221150">
    <property type="component" value="Unassembled WGS sequence"/>
</dbReference>
<dbReference type="InterPro" id="IPR005467">
    <property type="entry name" value="His_kinase_dom"/>
</dbReference>
<keyword evidence="7" id="KW-0067">ATP-binding</keyword>
<dbReference type="PROSITE" id="PS50042">
    <property type="entry name" value="CNMP_BINDING_3"/>
    <property type="match status" value="1"/>
</dbReference>
<evidence type="ECO:0000256" key="2">
    <source>
        <dbReference type="ARBA" id="ARBA00012438"/>
    </source>
</evidence>
<evidence type="ECO:0000313" key="7">
    <source>
        <dbReference type="EMBL" id="MDF3301270.1"/>
    </source>
</evidence>
<keyword evidence="8" id="KW-1185">Reference proteome</keyword>
<proteinExistence type="predicted"/>
<evidence type="ECO:0000259" key="6">
    <source>
        <dbReference type="PROSITE" id="PS50109"/>
    </source>
</evidence>
<dbReference type="Pfam" id="PF00027">
    <property type="entry name" value="cNMP_binding"/>
    <property type="match status" value="1"/>
</dbReference>
<dbReference type="InterPro" id="IPR000595">
    <property type="entry name" value="cNMP-bd_dom"/>
</dbReference>
<accession>A0ABT6A9D7</accession>
<dbReference type="InterPro" id="IPR018490">
    <property type="entry name" value="cNMP-bd_dom_sf"/>
</dbReference>
<evidence type="ECO:0000256" key="1">
    <source>
        <dbReference type="ARBA" id="ARBA00000085"/>
    </source>
</evidence>
<evidence type="ECO:0000256" key="4">
    <source>
        <dbReference type="ARBA" id="ARBA00023012"/>
    </source>
</evidence>
<dbReference type="Gene3D" id="3.30.565.10">
    <property type="entry name" value="Histidine kinase-like ATPase, C-terminal domain"/>
    <property type="match status" value="1"/>
</dbReference>
<dbReference type="GO" id="GO:0005524">
    <property type="term" value="F:ATP binding"/>
    <property type="evidence" value="ECO:0007669"/>
    <property type="project" value="UniProtKB-KW"/>
</dbReference>
<dbReference type="InterPro" id="IPR003594">
    <property type="entry name" value="HATPase_dom"/>
</dbReference>
<dbReference type="InterPro" id="IPR014710">
    <property type="entry name" value="RmlC-like_jellyroll"/>
</dbReference>
<dbReference type="PANTHER" id="PTHR43065">
    <property type="entry name" value="SENSOR HISTIDINE KINASE"/>
    <property type="match status" value="1"/>
</dbReference>
<keyword evidence="3" id="KW-0418">Kinase</keyword>
<dbReference type="PROSITE" id="PS50109">
    <property type="entry name" value="HIS_KIN"/>
    <property type="match status" value="1"/>
</dbReference>